<name>A0A4Y2TY46_ARAVE</name>
<sequence length="80" mass="8661">LSEHNEEPRWPSGRSQPQSRRSAGSKGKPVRADPPCMGPATLNHAVAKHYSTIVAEVWRGVLAPGARPLTSSQTVVHQKL</sequence>
<reference evidence="2 3" key="1">
    <citation type="journal article" date="2019" name="Sci. Rep.">
        <title>Orb-weaving spider Araneus ventricosus genome elucidates the spidroin gene catalogue.</title>
        <authorList>
            <person name="Kono N."/>
            <person name="Nakamura H."/>
            <person name="Ohtoshi R."/>
            <person name="Moran D.A.P."/>
            <person name="Shinohara A."/>
            <person name="Yoshida Y."/>
            <person name="Fujiwara M."/>
            <person name="Mori M."/>
            <person name="Tomita M."/>
            <person name="Arakawa K."/>
        </authorList>
    </citation>
    <scope>NUCLEOTIDE SEQUENCE [LARGE SCALE GENOMIC DNA]</scope>
</reference>
<feature type="compositionally biased region" description="Low complexity" evidence="1">
    <location>
        <begin position="11"/>
        <end position="25"/>
    </location>
</feature>
<feature type="region of interest" description="Disordered" evidence="1">
    <location>
        <begin position="1"/>
        <end position="39"/>
    </location>
</feature>
<gene>
    <name evidence="2" type="ORF">AVEN_264967_1</name>
</gene>
<dbReference type="AlphaFoldDB" id="A0A4Y2TY46"/>
<comment type="caution">
    <text evidence="2">The sequence shown here is derived from an EMBL/GenBank/DDBJ whole genome shotgun (WGS) entry which is preliminary data.</text>
</comment>
<evidence type="ECO:0000256" key="1">
    <source>
        <dbReference type="SAM" id="MobiDB-lite"/>
    </source>
</evidence>
<evidence type="ECO:0000313" key="3">
    <source>
        <dbReference type="Proteomes" id="UP000499080"/>
    </source>
</evidence>
<protein>
    <submittedName>
        <fullName evidence="2">Uncharacterized protein</fullName>
    </submittedName>
</protein>
<dbReference type="EMBL" id="BGPR01031337">
    <property type="protein sequence ID" value="GBO04350.1"/>
    <property type="molecule type" value="Genomic_DNA"/>
</dbReference>
<organism evidence="2 3">
    <name type="scientific">Araneus ventricosus</name>
    <name type="common">Orbweaver spider</name>
    <name type="synonym">Epeira ventricosa</name>
    <dbReference type="NCBI Taxonomy" id="182803"/>
    <lineage>
        <taxon>Eukaryota</taxon>
        <taxon>Metazoa</taxon>
        <taxon>Ecdysozoa</taxon>
        <taxon>Arthropoda</taxon>
        <taxon>Chelicerata</taxon>
        <taxon>Arachnida</taxon>
        <taxon>Araneae</taxon>
        <taxon>Araneomorphae</taxon>
        <taxon>Entelegynae</taxon>
        <taxon>Araneoidea</taxon>
        <taxon>Araneidae</taxon>
        <taxon>Araneus</taxon>
    </lineage>
</organism>
<keyword evidence="3" id="KW-1185">Reference proteome</keyword>
<proteinExistence type="predicted"/>
<evidence type="ECO:0000313" key="2">
    <source>
        <dbReference type="EMBL" id="GBO04350.1"/>
    </source>
</evidence>
<accession>A0A4Y2TY46</accession>
<feature type="non-terminal residue" evidence="2">
    <location>
        <position position="1"/>
    </location>
</feature>
<dbReference type="Proteomes" id="UP000499080">
    <property type="component" value="Unassembled WGS sequence"/>
</dbReference>